<reference evidence="1 2" key="1">
    <citation type="submission" date="2017-09" db="EMBL/GenBank/DDBJ databases">
        <title>Depth-based differentiation of microbial function through sediment-hosted aquifers and enrichment of novel symbionts in the deep terrestrial subsurface.</title>
        <authorList>
            <person name="Probst A.J."/>
            <person name="Ladd B."/>
            <person name="Jarett J.K."/>
            <person name="Geller-Mcgrath D.E."/>
            <person name="Sieber C.M."/>
            <person name="Emerson J.B."/>
            <person name="Anantharaman K."/>
            <person name="Thomas B.C."/>
            <person name="Malmstrom R."/>
            <person name="Stieglmeier M."/>
            <person name="Klingl A."/>
            <person name="Woyke T."/>
            <person name="Ryan C.M."/>
            <person name="Banfield J.F."/>
        </authorList>
    </citation>
    <scope>NUCLEOTIDE SEQUENCE [LARGE SCALE GENOMIC DNA]</scope>
    <source>
        <strain evidence="1">CG11_big_fil_rev_8_21_14_0_20_40_12</strain>
    </source>
</reference>
<dbReference type="Proteomes" id="UP000231371">
    <property type="component" value="Unassembled WGS sequence"/>
</dbReference>
<gene>
    <name evidence="1" type="ORF">COV89_04115</name>
</gene>
<name>A0A2H0KEV0_9BACT</name>
<evidence type="ECO:0000313" key="2">
    <source>
        <dbReference type="Proteomes" id="UP000231371"/>
    </source>
</evidence>
<dbReference type="AlphaFoldDB" id="A0A2H0KEV0"/>
<dbReference type="EMBL" id="PCVI01000064">
    <property type="protein sequence ID" value="PIQ69747.1"/>
    <property type="molecule type" value="Genomic_DNA"/>
</dbReference>
<comment type="caution">
    <text evidence="1">The sequence shown here is derived from an EMBL/GenBank/DDBJ whole genome shotgun (WGS) entry which is preliminary data.</text>
</comment>
<evidence type="ECO:0000313" key="1">
    <source>
        <dbReference type="EMBL" id="PIQ69747.1"/>
    </source>
</evidence>
<protein>
    <submittedName>
        <fullName evidence="1">Uncharacterized protein</fullName>
    </submittedName>
</protein>
<accession>A0A2H0KEV0</accession>
<organism evidence="1 2">
    <name type="scientific">Candidatus Shapirobacteria bacterium CG11_big_fil_rev_8_21_14_0_20_40_12</name>
    <dbReference type="NCBI Taxonomy" id="1974889"/>
    <lineage>
        <taxon>Bacteria</taxon>
        <taxon>Candidatus Shapironibacteriota</taxon>
    </lineage>
</organism>
<proteinExistence type="predicted"/>
<sequence>MAKLCEGCPRNCCLNFKLTQELFDPKSVEKALRDYPFIRRLGSKIVRAPNGREASVGTYKCDRFNEPTGECLNYNSQPRPPFCSQTGNGFYPHKGCLLIHV</sequence>